<proteinExistence type="predicted"/>
<evidence type="ECO:0000313" key="1">
    <source>
        <dbReference type="EMBL" id="KAJ7536997.1"/>
    </source>
</evidence>
<protein>
    <submittedName>
        <fullName evidence="1">Uncharacterized protein</fullName>
    </submittedName>
</protein>
<comment type="caution">
    <text evidence="1">The sequence shown here is derived from an EMBL/GenBank/DDBJ whole genome shotgun (WGS) entry which is preliminary data.</text>
</comment>
<evidence type="ECO:0000313" key="2">
    <source>
        <dbReference type="Proteomes" id="UP001162992"/>
    </source>
</evidence>
<keyword evidence="2" id="KW-1185">Reference proteome</keyword>
<dbReference type="Proteomes" id="UP001162992">
    <property type="component" value="Chromosome 12"/>
</dbReference>
<organism evidence="1 2">
    <name type="scientific">Diphasiastrum complanatum</name>
    <name type="common">Issler's clubmoss</name>
    <name type="synonym">Lycopodium complanatum</name>
    <dbReference type="NCBI Taxonomy" id="34168"/>
    <lineage>
        <taxon>Eukaryota</taxon>
        <taxon>Viridiplantae</taxon>
        <taxon>Streptophyta</taxon>
        <taxon>Embryophyta</taxon>
        <taxon>Tracheophyta</taxon>
        <taxon>Lycopodiopsida</taxon>
        <taxon>Lycopodiales</taxon>
        <taxon>Lycopodiaceae</taxon>
        <taxon>Lycopodioideae</taxon>
        <taxon>Diphasiastrum</taxon>
    </lineage>
</organism>
<dbReference type="EMBL" id="CM055103">
    <property type="protein sequence ID" value="KAJ7536997.1"/>
    <property type="molecule type" value="Genomic_DNA"/>
</dbReference>
<reference evidence="2" key="1">
    <citation type="journal article" date="2024" name="Proc. Natl. Acad. Sci. U.S.A.">
        <title>Extraordinary preservation of gene collinearity over three hundred million years revealed in homosporous lycophytes.</title>
        <authorList>
            <person name="Li C."/>
            <person name="Wickell D."/>
            <person name="Kuo L.Y."/>
            <person name="Chen X."/>
            <person name="Nie B."/>
            <person name="Liao X."/>
            <person name="Peng D."/>
            <person name="Ji J."/>
            <person name="Jenkins J."/>
            <person name="Williams M."/>
            <person name="Shu S."/>
            <person name="Plott C."/>
            <person name="Barry K."/>
            <person name="Rajasekar S."/>
            <person name="Grimwood J."/>
            <person name="Han X."/>
            <person name="Sun S."/>
            <person name="Hou Z."/>
            <person name="He W."/>
            <person name="Dai G."/>
            <person name="Sun C."/>
            <person name="Schmutz J."/>
            <person name="Leebens-Mack J.H."/>
            <person name="Li F.W."/>
            <person name="Wang L."/>
        </authorList>
    </citation>
    <scope>NUCLEOTIDE SEQUENCE [LARGE SCALE GENOMIC DNA]</scope>
    <source>
        <strain evidence="2">cv. PW_Plant_1</strain>
    </source>
</reference>
<sequence length="769" mass="84906">MSYVAACRLSVVVSQPQINPPLRSFWFGAAFHILRNPFQPAPLCVYHLQATGRALASTQPSGASSSASANMGSKKVQPFGSWRSPLTAELVSGASLRLGGAAVDSDGHLLWVEGRPAESGRSVLVREATKGGFMEDITPKGFDVRTTVHEYGGGAFTIAGDTIIFSNYGDQRLYQQTLKGDRSPVALTPAYDGPVVRYADGRVDLKFNRYITVREDHRKVGKEASNEIVAIQLEGDPNTEPMILVEGNDFYSFPRISPDGEKLAWIEWSHPNMPWDSAALWVGQISVDGTVINKVCVAGGDQTIIQAPTEPCWSSKNKLLFVSDKDNGFWNLYQWVEGNNVQPLYPLDAEFTRPAWNFGNSSFSFIETDGVPSGSQVACTYRQRGISYLGILDLSTNHFSPIQTPFTTIYNLFFMNVVCEGAICVHYCWVTNLLYLYCEDGTLGTLSDSAVASFSADALIYEFSINWKNSTGKNEFSVVWSSDSIDIAKFQPYFSTPTVIQFPTKVTGQTAFANFYPPRNADFMQPEEEKPPLLVRSHGGPTSEADATLQLSIQYWTSRGWAFADVNYGGSTGYGRPYRERLYGNWGVVDVNDCCSCAEYLVATGEVDGQRLCIDGRSAGGYTTLATLVFSHTFKAGASLYGLCDLSVFQEDTHKFESHYIDSLVGKGELALRERSPINFLENLTCPVILFQGLEDKVVLPNQAEMIYKAVKAKGIPVALIEFEGEQHGFRKAENIRYTLEQEMLFFARLVGGFEVADDITPVHVDNLD</sequence>
<name>A0ACC2C4P8_DIPCM</name>
<accession>A0ACC2C4P8</accession>
<gene>
    <name evidence="1" type="ORF">O6H91_12G091700</name>
</gene>